<feature type="domain" description="Reverse transcriptase Ty1/copia-type" evidence="1">
    <location>
        <begin position="37"/>
        <end position="89"/>
    </location>
</feature>
<keyword evidence="3" id="KW-1185">Reference proteome</keyword>
<dbReference type="Pfam" id="PF07727">
    <property type="entry name" value="RVT_2"/>
    <property type="match status" value="1"/>
</dbReference>
<protein>
    <recommendedName>
        <fullName evidence="1">Reverse transcriptase Ty1/copia-type domain-containing protein</fullName>
    </recommendedName>
</protein>
<accession>A0A392QMN1</accession>
<dbReference type="InterPro" id="IPR013103">
    <property type="entry name" value="RVT_2"/>
</dbReference>
<comment type="caution">
    <text evidence="2">The sequence shown here is derived from an EMBL/GenBank/DDBJ whole genome shotgun (WGS) entry which is preliminary data.</text>
</comment>
<dbReference type="Proteomes" id="UP000265520">
    <property type="component" value="Unassembled WGS sequence"/>
</dbReference>
<feature type="non-terminal residue" evidence="2">
    <location>
        <position position="1"/>
    </location>
</feature>
<name>A0A392QMN1_9FABA</name>
<organism evidence="2 3">
    <name type="scientific">Trifolium medium</name>
    <dbReference type="NCBI Taxonomy" id="97028"/>
    <lineage>
        <taxon>Eukaryota</taxon>
        <taxon>Viridiplantae</taxon>
        <taxon>Streptophyta</taxon>
        <taxon>Embryophyta</taxon>
        <taxon>Tracheophyta</taxon>
        <taxon>Spermatophyta</taxon>
        <taxon>Magnoliopsida</taxon>
        <taxon>eudicotyledons</taxon>
        <taxon>Gunneridae</taxon>
        <taxon>Pentapetalae</taxon>
        <taxon>rosids</taxon>
        <taxon>fabids</taxon>
        <taxon>Fabales</taxon>
        <taxon>Fabaceae</taxon>
        <taxon>Papilionoideae</taxon>
        <taxon>50 kb inversion clade</taxon>
        <taxon>NPAAA clade</taxon>
        <taxon>Hologalegina</taxon>
        <taxon>IRL clade</taxon>
        <taxon>Trifolieae</taxon>
        <taxon>Trifolium</taxon>
    </lineage>
</organism>
<evidence type="ECO:0000259" key="1">
    <source>
        <dbReference type="Pfam" id="PF07727"/>
    </source>
</evidence>
<evidence type="ECO:0000313" key="3">
    <source>
        <dbReference type="Proteomes" id="UP000265520"/>
    </source>
</evidence>
<sequence>WRRQCKVTRKWVLPVANGATDSNSEAQSQYNSNESIESYNARLVAKGFTQTYDIDYSETFAPAVKLNTVRILSSLAANLDWPLHQLDLKVSSSTVI</sequence>
<reference evidence="2 3" key="1">
    <citation type="journal article" date="2018" name="Front. Plant Sci.">
        <title>Red Clover (Trifolium pratense) and Zigzag Clover (T. medium) - A Picture of Genomic Similarities and Differences.</title>
        <authorList>
            <person name="Dluhosova J."/>
            <person name="Istvanek J."/>
            <person name="Nedelnik J."/>
            <person name="Repkova J."/>
        </authorList>
    </citation>
    <scope>NUCLEOTIDE SEQUENCE [LARGE SCALE GENOMIC DNA]</scope>
    <source>
        <strain evidence="3">cv. 10/8</strain>
        <tissue evidence="2">Leaf</tissue>
    </source>
</reference>
<dbReference type="AlphaFoldDB" id="A0A392QMN1"/>
<dbReference type="EMBL" id="LXQA010142080">
    <property type="protein sequence ID" value="MCI24545.1"/>
    <property type="molecule type" value="Genomic_DNA"/>
</dbReference>
<evidence type="ECO:0000313" key="2">
    <source>
        <dbReference type="EMBL" id="MCI24545.1"/>
    </source>
</evidence>
<proteinExistence type="predicted"/>